<name>A0AAV0PG31_9ROSI</name>
<dbReference type="EMBL" id="CAMGYJ010000008">
    <property type="protein sequence ID" value="CAI0469575.1"/>
    <property type="molecule type" value="Genomic_DNA"/>
</dbReference>
<keyword evidence="2" id="KW-1185">Reference proteome</keyword>
<organism evidence="1 2">
    <name type="scientific">Linum tenue</name>
    <dbReference type="NCBI Taxonomy" id="586396"/>
    <lineage>
        <taxon>Eukaryota</taxon>
        <taxon>Viridiplantae</taxon>
        <taxon>Streptophyta</taxon>
        <taxon>Embryophyta</taxon>
        <taxon>Tracheophyta</taxon>
        <taxon>Spermatophyta</taxon>
        <taxon>Magnoliopsida</taxon>
        <taxon>eudicotyledons</taxon>
        <taxon>Gunneridae</taxon>
        <taxon>Pentapetalae</taxon>
        <taxon>rosids</taxon>
        <taxon>fabids</taxon>
        <taxon>Malpighiales</taxon>
        <taxon>Linaceae</taxon>
        <taxon>Linum</taxon>
    </lineage>
</organism>
<dbReference type="AlphaFoldDB" id="A0AAV0PG31"/>
<feature type="non-terminal residue" evidence="1">
    <location>
        <position position="1"/>
    </location>
</feature>
<gene>
    <name evidence="1" type="ORF">LITE_LOCUS38216</name>
</gene>
<evidence type="ECO:0000313" key="1">
    <source>
        <dbReference type="EMBL" id="CAI0469575.1"/>
    </source>
</evidence>
<protein>
    <submittedName>
        <fullName evidence="1">Uncharacterized protein</fullName>
    </submittedName>
</protein>
<reference evidence="1" key="1">
    <citation type="submission" date="2022-08" db="EMBL/GenBank/DDBJ databases">
        <authorList>
            <person name="Gutierrez-Valencia J."/>
        </authorList>
    </citation>
    <scope>NUCLEOTIDE SEQUENCE</scope>
</reference>
<dbReference type="Proteomes" id="UP001154282">
    <property type="component" value="Unassembled WGS sequence"/>
</dbReference>
<evidence type="ECO:0000313" key="2">
    <source>
        <dbReference type="Proteomes" id="UP001154282"/>
    </source>
</evidence>
<accession>A0AAV0PG31</accession>
<sequence length="39" mass="4455">HITANTILFKKGRWIQGQPVEASFKLSPSEHELFCLQSI</sequence>
<proteinExistence type="predicted"/>
<comment type="caution">
    <text evidence="1">The sequence shown here is derived from an EMBL/GenBank/DDBJ whole genome shotgun (WGS) entry which is preliminary data.</text>
</comment>